<dbReference type="GO" id="GO:0006631">
    <property type="term" value="P:fatty acid metabolic process"/>
    <property type="evidence" value="ECO:0007669"/>
    <property type="project" value="TreeGrafter"/>
</dbReference>
<dbReference type="Pfam" id="PF00501">
    <property type="entry name" value="AMP-binding"/>
    <property type="match status" value="1"/>
</dbReference>
<dbReference type="InterPro" id="IPR042099">
    <property type="entry name" value="ANL_N_sf"/>
</dbReference>
<dbReference type="OrthoDB" id="812569at2"/>
<dbReference type="SUPFAM" id="SSF56801">
    <property type="entry name" value="Acetyl-CoA synthetase-like"/>
    <property type="match status" value="1"/>
</dbReference>
<evidence type="ECO:0000259" key="1">
    <source>
        <dbReference type="Pfam" id="PF00501"/>
    </source>
</evidence>
<comment type="caution">
    <text evidence="2">The sequence shown here is derived from an EMBL/GenBank/DDBJ whole genome shotgun (WGS) entry which is preliminary data.</text>
</comment>
<sequence length="481" mass="51629">MTVPNFYQHVHRTLGQQAEAVLLEWPGTGPQGRTATYTGRDLAGRIGAYQQLLGQRGVVAGQPVLLLLPVGVELICGLLAVMSLGAVPVLPPAGVSARGLLALRRRGGIRAALAPARLARRFGWLTRGLGLRLLGAPAAEANTVPLAPQPVAVELPALVSHSSGSTGRPKAIRRSHQVLTAQHEVLKQVFPPWPGQRDFPLFPNVLLHNLAVGAVTVLPDVPWARLSGFDAARVLAQLRDTAVETLTGNVFYFSRLLTHLRQQPTALPAVRAVGVGGSPVPEWLLQGLQEQLPQAAVYGIYGSSEAEPIAVRRYDTARPADPRQGYCVGPVVAGLQCRLQGNGASVELPDGRRFVVGEITVQGAHVAAEPNAWLRTGDFGYFDDAQCLWLTGRQGNETLHRGVQHYQIEHVLQQLPGVVRAAARATATGFAVYVQGPAELEAVRAALAAQFPSGLCKQLHRRTALPVDGRHHSKILYDQLR</sequence>
<dbReference type="EMBL" id="QHKM01000011">
    <property type="protein sequence ID" value="RAK62919.1"/>
    <property type="molecule type" value="Genomic_DNA"/>
</dbReference>
<keyword evidence="3" id="KW-1185">Reference proteome</keyword>
<gene>
    <name evidence="2" type="ORF">DLM85_22225</name>
</gene>
<name>A0A328B7T8_9BACT</name>
<proteinExistence type="predicted"/>
<dbReference type="PANTHER" id="PTHR43201:SF32">
    <property type="entry name" value="2-SUCCINYLBENZOATE--COA LIGASE, CHLOROPLASTIC_PEROXISOMAL"/>
    <property type="match status" value="1"/>
</dbReference>
<dbReference type="PANTHER" id="PTHR43201">
    <property type="entry name" value="ACYL-COA SYNTHETASE"/>
    <property type="match status" value="1"/>
</dbReference>
<dbReference type="Proteomes" id="UP000248553">
    <property type="component" value="Unassembled WGS sequence"/>
</dbReference>
<dbReference type="AlphaFoldDB" id="A0A328B7T8"/>
<dbReference type="Gene3D" id="3.40.50.12780">
    <property type="entry name" value="N-terminal domain of ligase-like"/>
    <property type="match status" value="1"/>
</dbReference>
<accession>A0A328B7T8</accession>
<dbReference type="PROSITE" id="PS00455">
    <property type="entry name" value="AMP_BINDING"/>
    <property type="match status" value="1"/>
</dbReference>
<dbReference type="RefSeq" id="WP_111480384.1">
    <property type="nucleotide sequence ID" value="NZ_QHKM01000011.1"/>
</dbReference>
<dbReference type="InterPro" id="IPR000873">
    <property type="entry name" value="AMP-dep_synth/lig_dom"/>
</dbReference>
<reference evidence="3" key="1">
    <citation type="submission" date="2018-05" db="EMBL/GenBank/DDBJ databases">
        <authorList>
            <person name="Nie L."/>
        </authorList>
    </citation>
    <scope>NUCLEOTIDE SEQUENCE [LARGE SCALE GENOMIC DNA]</scope>
    <source>
        <strain evidence="3">NL</strain>
    </source>
</reference>
<evidence type="ECO:0000313" key="3">
    <source>
        <dbReference type="Proteomes" id="UP000248553"/>
    </source>
</evidence>
<feature type="domain" description="AMP-dependent synthetase/ligase" evidence="1">
    <location>
        <begin position="19"/>
        <end position="367"/>
    </location>
</feature>
<dbReference type="GO" id="GO:0031956">
    <property type="term" value="F:medium-chain fatty acid-CoA ligase activity"/>
    <property type="evidence" value="ECO:0007669"/>
    <property type="project" value="TreeGrafter"/>
</dbReference>
<protein>
    <recommendedName>
        <fullName evidence="1">AMP-dependent synthetase/ligase domain-containing protein</fullName>
    </recommendedName>
</protein>
<evidence type="ECO:0000313" key="2">
    <source>
        <dbReference type="EMBL" id="RAK62919.1"/>
    </source>
</evidence>
<dbReference type="InterPro" id="IPR020845">
    <property type="entry name" value="AMP-binding_CS"/>
</dbReference>
<organism evidence="2 3">
    <name type="scientific">Hymenobacter edaphi</name>
    <dbReference type="NCBI Taxonomy" id="2211146"/>
    <lineage>
        <taxon>Bacteria</taxon>
        <taxon>Pseudomonadati</taxon>
        <taxon>Bacteroidota</taxon>
        <taxon>Cytophagia</taxon>
        <taxon>Cytophagales</taxon>
        <taxon>Hymenobacteraceae</taxon>
        <taxon>Hymenobacter</taxon>
    </lineage>
</organism>